<reference evidence="2 3" key="1">
    <citation type="journal article" date="2009" name="PLoS Genet.">
        <title>The genome of Nectria haematococca: contribution of supernumerary chromosomes to gene expansion.</title>
        <authorList>
            <person name="Coleman J.J."/>
            <person name="Rounsley S.D."/>
            <person name="Rodriguez-Carres M."/>
            <person name="Kuo A."/>
            <person name="Wasmann C.C."/>
            <person name="Grimwood J."/>
            <person name="Schmutz J."/>
            <person name="Taga M."/>
            <person name="White G.J."/>
            <person name="Zhou S."/>
            <person name="Schwartz D.C."/>
            <person name="Freitag M."/>
            <person name="Ma L.J."/>
            <person name="Danchin E.G."/>
            <person name="Henrissat B."/>
            <person name="Coutinho P.M."/>
            <person name="Nelson D.R."/>
            <person name="Straney D."/>
            <person name="Napoli C.A."/>
            <person name="Barker B.M."/>
            <person name="Gribskov M."/>
            <person name="Rep M."/>
            <person name="Kroken S."/>
            <person name="Molnar I."/>
            <person name="Rensing C."/>
            <person name="Kennell J.C."/>
            <person name="Zamora J."/>
            <person name="Farman M.L."/>
            <person name="Selker E.U."/>
            <person name="Salamov A."/>
            <person name="Shapiro H."/>
            <person name="Pangilinan J."/>
            <person name="Lindquist E."/>
            <person name="Lamers C."/>
            <person name="Grigoriev I.V."/>
            <person name="Geiser D.M."/>
            <person name="Covert S.F."/>
            <person name="Temporini E."/>
            <person name="Vanetten H.D."/>
        </authorList>
    </citation>
    <scope>NUCLEOTIDE SEQUENCE [LARGE SCALE GENOMIC DNA]</scope>
    <source>
        <strain evidence="3">ATCC MYA-4622 / CBS 123669 / FGSC 9596 / NRRL 45880 / 77-13-4</strain>
    </source>
</reference>
<dbReference type="InParanoid" id="C7ZFG3"/>
<accession>C7ZFG3</accession>
<evidence type="ECO:0000313" key="2">
    <source>
        <dbReference type="EMBL" id="EEU37145.1"/>
    </source>
</evidence>
<gene>
    <name evidence="2" type="ORF">NECHADRAFT_78312</name>
</gene>
<dbReference type="AlphaFoldDB" id="C7ZFG3"/>
<dbReference type="HOGENOM" id="CLU_1777969_0_0_1"/>
<organism evidence="2 3">
    <name type="scientific">Fusarium vanettenii (strain ATCC MYA-4622 / CBS 123669 / FGSC 9596 / NRRL 45880 / 77-13-4)</name>
    <name type="common">Fusarium solani subsp. pisi</name>
    <dbReference type="NCBI Taxonomy" id="660122"/>
    <lineage>
        <taxon>Eukaryota</taxon>
        <taxon>Fungi</taxon>
        <taxon>Dikarya</taxon>
        <taxon>Ascomycota</taxon>
        <taxon>Pezizomycotina</taxon>
        <taxon>Sordariomycetes</taxon>
        <taxon>Hypocreomycetidae</taxon>
        <taxon>Hypocreales</taxon>
        <taxon>Nectriaceae</taxon>
        <taxon>Fusarium</taxon>
        <taxon>Fusarium solani species complex</taxon>
        <taxon>Fusarium vanettenii</taxon>
    </lineage>
</organism>
<dbReference type="KEGG" id="nhe:NECHADRAFT_78312"/>
<sequence>MPATQTYYLGDEEFDGWAGPVRVTYNSHVRQNLQGGANPVLKRALEDISVQAALERAFATVHVRDMEFSHAKREDRTPSTQGSCYDSPVVGQRPTASVYYTGHEPNPPSPPLPQWVARPAYVAAPGVEYQWWDGQDLPITWREYSL</sequence>
<evidence type="ECO:0000313" key="3">
    <source>
        <dbReference type="Proteomes" id="UP000005206"/>
    </source>
</evidence>
<dbReference type="OrthoDB" id="4966132at2759"/>
<proteinExistence type="predicted"/>
<feature type="region of interest" description="Disordered" evidence="1">
    <location>
        <begin position="69"/>
        <end position="90"/>
    </location>
</feature>
<evidence type="ECO:0000256" key="1">
    <source>
        <dbReference type="SAM" id="MobiDB-lite"/>
    </source>
</evidence>
<dbReference type="RefSeq" id="XP_003042858.1">
    <property type="nucleotide sequence ID" value="XM_003042812.1"/>
</dbReference>
<dbReference type="VEuPathDB" id="FungiDB:NECHADRAFT_78312"/>
<dbReference type="EMBL" id="GG698923">
    <property type="protein sequence ID" value="EEU37145.1"/>
    <property type="molecule type" value="Genomic_DNA"/>
</dbReference>
<protein>
    <submittedName>
        <fullName evidence="2">Uncharacterized protein</fullName>
    </submittedName>
</protein>
<dbReference type="GeneID" id="9665137"/>
<name>C7ZFG3_FUSV7</name>
<keyword evidence="3" id="KW-1185">Reference proteome</keyword>
<dbReference type="Proteomes" id="UP000005206">
    <property type="component" value="Chromosome 3"/>
</dbReference>